<dbReference type="KEGG" id="cmp:Cha6605_1067"/>
<accession>K9UBW8</accession>
<gene>
    <name evidence="3" type="ORF">Cha6605_1067</name>
</gene>
<dbReference type="NCBIfam" id="NF038074">
    <property type="entry name" value="fam_STM4014"/>
    <property type="match status" value="1"/>
</dbReference>
<dbReference type="Proteomes" id="UP000010366">
    <property type="component" value="Chromosome"/>
</dbReference>
<evidence type="ECO:0000259" key="2">
    <source>
        <dbReference type="PROSITE" id="PS50975"/>
    </source>
</evidence>
<dbReference type="Gene3D" id="3.30.470.20">
    <property type="entry name" value="ATP-grasp fold, B domain"/>
    <property type="match status" value="1"/>
</dbReference>
<reference evidence="3 4" key="1">
    <citation type="submission" date="2012-05" db="EMBL/GenBank/DDBJ databases">
        <title>Finished chromosome of genome of Chamaesiphon sp. PCC 6605.</title>
        <authorList>
            <consortium name="US DOE Joint Genome Institute"/>
            <person name="Gugger M."/>
            <person name="Coursin T."/>
            <person name="Rippka R."/>
            <person name="Tandeau De Marsac N."/>
            <person name="Huntemann M."/>
            <person name="Wei C.-L."/>
            <person name="Han J."/>
            <person name="Detter J.C."/>
            <person name="Han C."/>
            <person name="Tapia R."/>
            <person name="Chen A."/>
            <person name="Kyrpides N."/>
            <person name="Mavromatis K."/>
            <person name="Markowitz V."/>
            <person name="Szeto E."/>
            <person name="Ivanova N."/>
            <person name="Pagani I."/>
            <person name="Pati A."/>
            <person name="Goodwin L."/>
            <person name="Nordberg H.P."/>
            <person name="Cantor M.N."/>
            <person name="Hua S.X."/>
            <person name="Woyke T."/>
            <person name="Kerfeld C.A."/>
        </authorList>
    </citation>
    <scope>NUCLEOTIDE SEQUENCE [LARGE SCALE GENOMIC DNA]</scope>
    <source>
        <strain evidence="4">ATCC 27169 / PCC 6605</strain>
    </source>
</reference>
<dbReference type="PROSITE" id="PS50975">
    <property type="entry name" value="ATP_GRASP"/>
    <property type="match status" value="1"/>
</dbReference>
<dbReference type="InterPro" id="IPR047778">
    <property type="entry name" value="STM4014-like"/>
</dbReference>
<name>K9UBW8_CHAP6</name>
<dbReference type="AlphaFoldDB" id="K9UBW8"/>
<dbReference type="HOGENOM" id="CLU_055111_0_0_3"/>
<dbReference type="GO" id="GO:0018169">
    <property type="term" value="F:ribosomal S6-glutamic acid ligase activity"/>
    <property type="evidence" value="ECO:0007669"/>
    <property type="project" value="TreeGrafter"/>
</dbReference>
<dbReference type="GO" id="GO:0005737">
    <property type="term" value="C:cytoplasm"/>
    <property type="evidence" value="ECO:0007669"/>
    <property type="project" value="TreeGrafter"/>
</dbReference>
<dbReference type="OrthoDB" id="9789963at2"/>
<dbReference type="eggNOG" id="COG0189">
    <property type="taxonomic scope" value="Bacteria"/>
</dbReference>
<evidence type="ECO:0000313" key="3">
    <source>
        <dbReference type="EMBL" id="AFY92300.1"/>
    </source>
</evidence>
<protein>
    <recommendedName>
        <fullName evidence="2">ATP-grasp domain-containing protein</fullName>
    </recommendedName>
</protein>
<keyword evidence="4" id="KW-1185">Reference proteome</keyword>
<sequence>MLNFVLIANPETRRVQLFQQALARYGLPPARLIAYADLLANRCDLAQFDSPDTIFRFDAPERSFDVDRGFIAAGAELEPDGRHQRISTSAAAQLPEDLGRIWYQRQWYLGWCDRLRSWTANLQGRILNHPDDIIIMFDKVRCQQILAAAGIPVPPMLSIDLNLQSKIQNPKSKIDKLMDERNINRVFIKLAHGSSASGVVAYERRHGYERAITTVERVVEAGELRFYNSRLIRQYRDPDAMADIINFLAAESVQAETWLPKARLEGREFDVRVVVVGGKARQAVIRVGNSPMTNLHLGNDRREVTDLPTGLSPAAWAEMLATCERAAACFPNTFYCGIDLLIAPNLREHYILEMNAFGDLLQGITWQGEDTYTTEVRMLIEEEETRRLGDWEISRN</sequence>
<dbReference type="PANTHER" id="PTHR21621:SF0">
    <property type="entry name" value="BETA-CITRYLGLUTAMATE SYNTHASE B-RELATED"/>
    <property type="match status" value="1"/>
</dbReference>
<keyword evidence="1" id="KW-0547">Nucleotide-binding</keyword>
<dbReference type="GO" id="GO:0046872">
    <property type="term" value="F:metal ion binding"/>
    <property type="evidence" value="ECO:0007669"/>
    <property type="project" value="InterPro"/>
</dbReference>
<dbReference type="SUPFAM" id="SSF56059">
    <property type="entry name" value="Glutathione synthetase ATP-binding domain-like"/>
    <property type="match status" value="1"/>
</dbReference>
<dbReference type="GO" id="GO:0005524">
    <property type="term" value="F:ATP binding"/>
    <property type="evidence" value="ECO:0007669"/>
    <property type="project" value="UniProtKB-UniRule"/>
</dbReference>
<evidence type="ECO:0000256" key="1">
    <source>
        <dbReference type="PROSITE-ProRule" id="PRU00409"/>
    </source>
</evidence>
<proteinExistence type="predicted"/>
<organism evidence="3 4">
    <name type="scientific">Chamaesiphon minutus (strain ATCC 27169 / PCC 6605)</name>
    <dbReference type="NCBI Taxonomy" id="1173020"/>
    <lineage>
        <taxon>Bacteria</taxon>
        <taxon>Bacillati</taxon>
        <taxon>Cyanobacteriota</taxon>
        <taxon>Cyanophyceae</taxon>
        <taxon>Gomontiellales</taxon>
        <taxon>Chamaesiphonaceae</taxon>
        <taxon>Chamaesiphon</taxon>
    </lineage>
</organism>
<dbReference type="PANTHER" id="PTHR21621">
    <property type="entry name" value="RIBOSOMAL PROTEIN S6 MODIFICATION PROTEIN"/>
    <property type="match status" value="1"/>
</dbReference>
<feature type="domain" description="ATP-grasp" evidence="2">
    <location>
        <begin position="143"/>
        <end position="380"/>
    </location>
</feature>
<dbReference type="STRING" id="1173020.Cha6605_1067"/>
<dbReference type="GO" id="GO:0009432">
    <property type="term" value="P:SOS response"/>
    <property type="evidence" value="ECO:0007669"/>
    <property type="project" value="TreeGrafter"/>
</dbReference>
<dbReference type="RefSeq" id="WP_015158490.1">
    <property type="nucleotide sequence ID" value="NC_019697.1"/>
</dbReference>
<dbReference type="EMBL" id="CP003600">
    <property type="protein sequence ID" value="AFY92300.1"/>
    <property type="molecule type" value="Genomic_DNA"/>
</dbReference>
<keyword evidence="1" id="KW-0067">ATP-binding</keyword>
<dbReference type="PATRIC" id="fig|1173020.3.peg.1245"/>
<evidence type="ECO:0000313" key="4">
    <source>
        <dbReference type="Proteomes" id="UP000010366"/>
    </source>
</evidence>
<dbReference type="InterPro" id="IPR011761">
    <property type="entry name" value="ATP-grasp"/>
</dbReference>